<proteinExistence type="predicted"/>
<keyword evidence="1" id="KW-0732">Signal</keyword>
<evidence type="ECO:0000256" key="1">
    <source>
        <dbReference type="SAM" id="SignalP"/>
    </source>
</evidence>
<dbReference type="Proteomes" id="UP001634394">
    <property type="component" value="Unassembled WGS sequence"/>
</dbReference>
<dbReference type="Gene3D" id="2.10.90.10">
    <property type="entry name" value="Cystine-knot cytokines"/>
    <property type="match status" value="1"/>
</dbReference>
<dbReference type="EMBL" id="JBJQND010000019">
    <property type="protein sequence ID" value="KAL3831360.1"/>
    <property type="molecule type" value="Genomic_DNA"/>
</dbReference>
<dbReference type="InterPro" id="IPR029034">
    <property type="entry name" value="Cystine-knot_cytokine"/>
</dbReference>
<protein>
    <recommendedName>
        <fullName evidence="4">Spaetzle domain-containing protein</fullName>
    </recommendedName>
</protein>
<organism evidence="2 3">
    <name type="scientific">Sinanodonta woodiana</name>
    <name type="common">Chinese pond mussel</name>
    <name type="synonym">Anodonta woodiana</name>
    <dbReference type="NCBI Taxonomy" id="1069815"/>
    <lineage>
        <taxon>Eukaryota</taxon>
        <taxon>Metazoa</taxon>
        <taxon>Spiralia</taxon>
        <taxon>Lophotrochozoa</taxon>
        <taxon>Mollusca</taxon>
        <taxon>Bivalvia</taxon>
        <taxon>Autobranchia</taxon>
        <taxon>Heteroconchia</taxon>
        <taxon>Palaeoheterodonta</taxon>
        <taxon>Unionida</taxon>
        <taxon>Unionoidea</taxon>
        <taxon>Unionidae</taxon>
        <taxon>Unioninae</taxon>
        <taxon>Sinanodonta</taxon>
    </lineage>
</organism>
<evidence type="ECO:0000313" key="2">
    <source>
        <dbReference type="EMBL" id="KAL3831360.1"/>
    </source>
</evidence>
<feature type="signal peptide" evidence="1">
    <location>
        <begin position="1"/>
        <end position="23"/>
    </location>
</feature>
<sequence length="196" mass="22352">MVSLNGKTALFLAVLFVVQGNFAHETLNCKDELDLWCKREPFKLELPDIDPDAIIKLFPGLFHTEAELMAIEKQEDSFREQHLSFETPDYKEILSLPGDGSMCCVTKQDLFSNATLKNTQGQLQYMVKLIVNGAEQLQYIPHGRCMEGGQCTGRCFQEYRTHPVLVYDLQSNQNPPVKFEYFNIPSYCSCKNVSPK</sequence>
<dbReference type="SUPFAM" id="SSF57501">
    <property type="entry name" value="Cystine-knot cytokines"/>
    <property type="match status" value="1"/>
</dbReference>
<evidence type="ECO:0000313" key="3">
    <source>
        <dbReference type="Proteomes" id="UP001634394"/>
    </source>
</evidence>
<comment type="caution">
    <text evidence="2">The sequence shown here is derived from an EMBL/GenBank/DDBJ whole genome shotgun (WGS) entry which is preliminary data.</text>
</comment>
<evidence type="ECO:0008006" key="4">
    <source>
        <dbReference type="Google" id="ProtNLM"/>
    </source>
</evidence>
<feature type="chain" id="PRO_5044808192" description="Spaetzle domain-containing protein" evidence="1">
    <location>
        <begin position="24"/>
        <end position="196"/>
    </location>
</feature>
<gene>
    <name evidence="2" type="ORF">ACJMK2_023113</name>
</gene>
<reference evidence="2 3" key="1">
    <citation type="submission" date="2024-11" db="EMBL/GenBank/DDBJ databases">
        <title>Chromosome-level genome assembly of the freshwater bivalve Anodonta woodiana.</title>
        <authorList>
            <person name="Chen X."/>
        </authorList>
    </citation>
    <scope>NUCLEOTIDE SEQUENCE [LARGE SCALE GENOMIC DNA]</scope>
    <source>
        <strain evidence="2">MN2024</strain>
        <tissue evidence="2">Gills</tissue>
    </source>
</reference>
<name>A0ABD3T3T0_SINWO</name>
<dbReference type="AlphaFoldDB" id="A0ABD3T3T0"/>
<keyword evidence="3" id="KW-1185">Reference proteome</keyword>
<accession>A0ABD3T3T0</accession>